<reference evidence="8" key="1">
    <citation type="submission" date="2022-07" db="EMBL/GenBank/DDBJ databases">
        <title>Fungi with potential for degradation of polypropylene.</title>
        <authorList>
            <person name="Gostincar C."/>
        </authorList>
    </citation>
    <scope>NUCLEOTIDE SEQUENCE</scope>
    <source>
        <strain evidence="8">EXF-13308</strain>
    </source>
</reference>
<dbReference type="InterPro" id="IPR022163">
    <property type="entry name" value="GTP_CH_N"/>
</dbReference>
<dbReference type="Gene3D" id="3.40.50.10990">
    <property type="entry name" value="GTP cyclohydrolase II"/>
    <property type="match status" value="1"/>
</dbReference>
<evidence type="ECO:0000313" key="9">
    <source>
        <dbReference type="Proteomes" id="UP001174694"/>
    </source>
</evidence>
<dbReference type="InterPro" id="IPR032677">
    <property type="entry name" value="GTP_cyclohydro_II"/>
</dbReference>
<name>A0AA38VNB1_9PEZI</name>
<dbReference type="GO" id="GO:0005525">
    <property type="term" value="F:GTP binding"/>
    <property type="evidence" value="ECO:0007669"/>
    <property type="project" value="UniProtKB-KW"/>
</dbReference>
<dbReference type="GO" id="GO:0009231">
    <property type="term" value="P:riboflavin biosynthetic process"/>
    <property type="evidence" value="ECO:0007669"/>
    <property type="project" value="InterPro"/>
</dbReference>
<evidence type="ECO:0000256" key="5">
    <source>
        <dbReference type="SAM" id="MobiDB-lite"/>
    </source>
</evidence>
<dbReference type="InterPro" id="IPR036144">
    <property type="entry name" value="RibA-like_sf"/>
</dbReference>
<feature type="region of interest" description="Disordered" evidence="5">
    <location>
        <begin position="57"/>
        <end position="105"/>
    </location>
</feature>
<proteinExistence type="inferred from homology"/>
<accession>A0AA38VNB1</accession>
<evidence type="ECO:0000313" key="8">
    <source>
        <dbReference type="EMBL" id="KAJ9142618.1"/>
    </source>
</evidence>
<keyword evidence="4" id="KW-0342">GTP-binding</keyword>
<dbReference type="PANTHER" id="PTHR47259">
    <property type="match status" value="1"/>
</dbReference>
<dbReference type="Pfam" id="PF12471">
    <property type="entry name" value="GTP_CH_N"/>
    <property type="match status" value="1"/>
</dbReference>
<dbReference type="SUPFAM" id="SSF142695">
    <property type="entry name" value="RibA-like"/>
    <property type="match status" value="1"/>
</dbReference>
<feature type="domain" description="GTP cyclohydrolase N-terminal" evidence="7">
    <location>
        <begin position="111"/>
        <end position="303"/>
    </location>
</feature>
<keyword evidence="9" id="KW-1185">Reference proteome</keyword>
<evidence type="ECO:0000256" key="2">
    <source>
        <dbReference type="ARBA" id="ARBA00022741"/>
    </source>
</evidence>
<dbReference type="Proteomes" id="UP001174694">
    <property type="component" value="Unassembled WGS sequence"/>
</dbReference>
<dbReference type="PANTHER" id="PTHR47259:SF2">
    <property type="entry name" value="URACIL-REGULATED PROTEIN 1"/>
    <property type="match status" value="1"/>
</dbReference>
<organism evidence="8 9">
    <name type="scientific">Pleurostoma richardsiae</name>
    <dbReference type="NCBI Taxonomy" id="41990"/>
    <lineage>
        <taxon>Eukaryota</taxon>
        <taxon>Fungi</taxon>
        <taxon>Dikarya</taxon>
        <taxon>Ascomycota</taxon>
        <taxon>Pezizomycotina</taxon>
        <taxon>Sordariomycetes</taxon>
        <taxon>Sordariomycetidae</taxon>
        <taxon>Calosphaeriales</taxon>
        <taxon>Pleurostomataceae</taxon>
        <taxon>Pleurostoma</taxon>
    </lineage>
</organism>
<feature type="domain" description="GTP cyclohydrolase II" evidence="6">
    <location>
        <begin position="344"/>
        <end position="477"/>
    </location>
</feature>
<dbReference type="Pfam" id="PF00925">
    <property type="entry name" value="GTP_cyclohydro2"/>
    <property type="match status" value="1"/>
</dbReference>
<evidence type="ECO:0000256" key="1">
    <source>
        <dbReference type="ARBA" id="ARBA00008131"/>
    </source>
</evidence>
<evidence type="ECO:0000259" key="7">
    <source>
        <dbReference type="Pfam" id="PF12471"/>
    </source>
</evidence>
<feature type="compositionally biased region" description="Polar residues" evidence="5">
    <location>
        <begin position="94"/>
        <end position="105"/>
    </location>
</feature>
<evidence type="ECO:0000256" key="3">
    <source>
        <dbReference type="ARBA" id="ARBA00022801"/>
    </source>
</evidence>
<dbReference type="InterPro" id="IPR000926">
    <property type="entry name" value="RibA"/>
</dbReference>
<protein>
    <submittedName>
        <fullName evidence="8">GTP cyclohydrolase II</fullName>
    </submittedName>
</protein>
<sequence length="525" mass="57224">MATNGTPSLSEVMEALKHIEQGQQELLSAVEGLAHRPASPSSPRQLLASSLPRSAASRLVDESDNELTAASSSAALASQPSATPPLVPADAATATPSGSTPPAVQSGFTSRIILTTYPKQIGIKPIPLNWGAGDPAERGPVVVSRSPSTIRRRNAIGAHGGSYSIYYALALASKELKADHRPDFTNTEPAAKIGPFPQWGDKKKIVAMDPFGHLAPFLFKDVIDKDNVDIRPTIAITKAHMKLPELEESVRSGRLVPDGKICMNDSGELAVTKFAVEPVWYLPGVAERFGIDEGTLRRSLFEHTGGSYPELITRGDIKVFLPPIGGLTVYCFGDPAKMSDPNSRLALRVHDECNGSDVFGSDICTCRPYLIYGIEEAVKEAQRGGSGVVIYFRKEGRALGEVTKYLVYNARKRGADRASDYFKRTENIAGVKDMRFQALMPDILHWLGITKIDRMLSMSNMKHDAIVGQGIPIHERVELPESWIPADSRVEIDAKINAGYFTTGHRMTEEELKAVQGRTWEDIDH</sequence>
<evidence type="ECO:0000259" key="6">
    <source>
        <dbReference type="Pfam" id="PF00925"/>
    </source>
</evidence>
<feature type="compositionally biased region" description="Low complexity" evidence="5">
    <location>
        <begin position="67"/>
        <end position="81"/>
    </location>
</feature>
<dbReference type="AlphaFoldDB" id="A0AA38VNB1"/>
<dbReference type="CDD" id="cd00641">
    <property type="entry name" value="GTP_cyclohydro2"/>
    <property type="match status" value="1"/>
</dbReference>
<dbReference type="EMBL" id="JANBVO010000021">
    <property type="protein sequence ID" value="KAJ9142618.1"/>
    <property type="molecule type" value="Genomic_DNA"/>
</dbReference>
<comment type="similarity">
    <text evidence="1">Belongs to the GTP cyclohydrolase II family.</text>
</comment>
<gene>
    <name evidence="8" type="ORF">NKR23_g7018</name>
</gene>
<comment type="caution">
    <text evidence="8">The sequence shown here is derived from an EMBL/GenBank/DDBJ whole genome shotgun (WGS) entry which is preliminary data.</text>
</comment>
<dbReference type="GO" id="GO:0003935">
    <property type="term" value="F:GTP cyclohydrolase II activity"/>
    <property type="evidence" value="ECO:0007669"/>
    <property type="project" value="InterPro"/>
</dbReference>
<dbReference type="NCBIfam" id="NF005536">
    <property type="entry name" value="PRK07198.1"/>
    <property type="match status" value="1"/>
</dbReference>
<keyword evidence="3" id="KW-0378">Hydrolase</keyword>
<keyword evidence="2" id="KW-0547">Nucleotide-binding</keyword>
<evidence type="ECO:0000256" key="4">
    <source>
        <dbReference type="ARBA" id="ARBA00023134"/>
    </source>
</evidence>